<keyword evidence="10" id="KW-1185">Reference proteome</keyword>
<dbReference type="PANTHER" id="PTHR19443:SF29">
    <property type="entry name" value="PHOSPHOTRANSFERASE"/>
    <property type="match status" value="1"/>
</dbReference>
<evidence type="ECO:0000313" key="9">
    <source>
        <dbReference type="EMBL" id="CUS14264.1"/>
    </source>
</evidence>
<keyword evidence="5 6" id="KW-0067">ATP-binding</keyword>
<dbReference type="Proteomes" id="UP001412239">
    <property type="component" value="Unassembled WGS sequence"/>
</dbReference>
<dbReference type="GO" id="GO:0004340">
    <property type="term" value="F:glucokinase activity"/>
    <property type="evidence" value="ECO:0007669"/>
    <property type="project" value="TreeGrafter"/>
</dbReference>
<evidence type="ECO:0000256" key="1">
    <source>
        <dbReference type="ARBA" id="ARBA00009225"/>
    </source>
</evidence>
<dbReference type="InterPro" id="IPR043129">
    <property type="entry name" value="ATPase_NBD"/>
</dbReference>
<keyword evidence="4 6" id="KW-0418">Kinase</keyword>
<dbReference type="Gene3D" id="3.30.420.40">
    <property type="match status" value="1"/>
</dbReference>
<dbReference type="PRINTS" id="PR00475">
    <property type="entry name" value="HEXOKINASE"/>
</dbReference>
<dbReference type="PROSITE" id="PS51748">
    <property type="entry name" value="HEXOKINASE_2"/>
    <property type="match status" value="1"/>
</dbReference>
<protein>
    <recommendedName>
        <fullName evidence="6">Phosphotransferase</fullName>
        <ecNumber evidence="6">2.7.1.-</ecNumber>
    </recommendedName>
</protein>
<dbReference type="InterPro" id="IPR001312">
    <property type="entry name" value="Hexokinase"/>
</dbReference>
<evidence type="ECO:0000313" key="10">
    <source>
        <dbReference type="Proteomes" id="UP001412239"/>
    </source>
</evidence>
<evidence type="ECO:0000256" key="5">
    <source>
        <dbReference type="ARBA" id="ARBA00022840"/>
    </source>
</evidence>
<dbReference type="UniPathway" id="UPA00109">
    <property type="reaction ID" value="UER00180"/>
</dbReference>
<dbReference type="GO" id="GO:0006006">
    <property type="term" value="P:glucose metabolic process"/>
    <property type="evidence" value="ECO:0007669"/>
    <property type="project" value="TreeGrafter"/>
</dbReference>
<evidence type="ECO:0000256" key="4">
    <source>
        <dbReference type="ARBA" id="ARBA00022777"/>
    </source>
</evidence>
<dbReference type="SUPFAM" id="SSF53067">
    <property type="entry name" value="Actin-like ATPase domain"/>
    <property type="match status" value="2"/>
</dbReference>
<evidence type="ECO:0000256" key="2">
    <source>
        <dbReference type="ARBA" id="ARBA00022679"/>
    </source>
</evidence>
<evidence type="ECO:0000256" key="3">
    <source>
        <dbReference type="ARBA" id="ARBA00022741"/>
    </source>
</evidence>
<feature type="domain" description="Hexokinase C-terminal" evidence="8">
    <location>
        <begin position="265"/>
        <end position="534"/>
    </location>
</feature>
<dbReference type="GO" id="GO:0005524">
    <property type="term" value="F:ATP binding"/>
    <property type="evidence" value="ECO:0007669"/>
    <property type="project" value="UniProtKB-UniRule"/>
</dbReference>
<feature type="domain" description="Hexokinase N-terminal" evidence="7">
    <location>
        <begin position="38"/>
        <end position="253"/>
    </location>
</feature>
<dbReference type="InterPro" id="IPR022673">
    <property type="entry name" value="Hexokinase_C"/>
</dbReference>
<name>A0A292Q489_9PEZI</name>
<dbReference type="GO" id="GO:0006013">
    <property type="term" value="P:mannose metabolic process"/>
    <property type="evidence" value="ECO:0007669"/>
    <property type="project" value="TreeGrafter"/>
</dbReference>
<gene>
    <name evidence="9" type="ORF">GSTUAT00001554001</name>
</gene>
<evidence type="ECO:0000259" key="7">
    <source>
        <dbReference type="Pfam" id="PF00349"/>
    </source>
</evidence>
<keyword evidence="6" id="KW-0324">Glycolysis</keyword>
<dbReference type="GO" id="GO:0005739">
    <property type="term" value="C:mitochondrion"/>
    <property type="evidence" value="ECO:0007669"/>
    <property type="project" value="TreeGrafter"/>
</dbReference>
<sequence>MAPPAISTIINNSGASDTSDANATKLTASILPLEAGLLRKLEAPLADLPGIARAFEVVYHDLALTAPDQFLPTPVRALPTGEEKGRFLALDLGGTNLRVAVVWLCGGDGLKVCAQGSWSIPEHFKSGAAEVLFRWVADRIGDVVREYLADVGSEERKRILFEGMELGITFSFPMEVSTDGVERNVRQTTHDSALLMPMGKGFTFTTTNDLSSLLKTAYNDLLLTTTPPAYPLLKLDIVSISNDSISTLLSAAYLHHSTENTRTAAGIIAGTGTNATCLCPVSKLPAPKQPTSGPSTDAILLNTEWSIRGTAPPLKPYTTTWDVQLDLENEKPGFQPFEEMVGGRYLGELVRLVSLDLLSSDVPKSQLPEKMRLRYGLDTRLCSEVEASVNDDEALSLLRDYFGPYTSSTTPAATTAEDPKEWKWDLSSAASFRRISTAVSTRAAALVAAATIGVLGVNDELKRHAEKEVLVCYTGTVLEKYPTFRERCEGFMMEVVERWVVEGRIPPAPSGKRRVVRLVEAKDGGIVGAAVLAGMVKEGRT</sequence>
<dbReference type="Pfam" id="PF03727">
    <property type="entry name" value="Hexokinase_2"/>
    <property type="match status" value="1"/>
</dbReference>
<dbReference type="GO" id="GO:0019158">
    <property type="term" value="F:mannokinase activity"/>
    <property type="evidence" value="ECO:0007669"/>
    <property type="project" value="TreeGrafter"/>
</dbReference>
<dbReference type="GO" id="GO:0008865">
    <property type="term" value="F:fructokinase activity"/>
    <property type="evidence" value="ECO:0007669"/>
    <property type="project" value="TreeGrafter"/>
</dbReference>
<dbReference type="AlphaFoldDB" id="A0A292Q489"/>
<organism evidence="9 10">
    <name type="scientific">Tuber aestivum</name>
    <name type="common">summer truffle</name>
    <dbReference type="NCBI Taxonomy" id="59557"/>
    <lineage>
        <taxon>Eukaryota</taxon>
        <taxon>Fungi</taxon>
        <taxon>Dikarya</taxon>
        <taxon>Ascomycota</taxon>
        <taxon>Pezizomycotina</taxon>
        <taxon>Pezizomycetes</taxon>
        <taxon>Pezizales</taxon>
        <taxon>Tuberaceae</taxon>
        <taxon>Tuber</taxon>
    </lineage>
</organism>
<dbReference type="GO" id="GO:0006096">
    <property type="term" value="P:glycolytic process"/>
    <property type="evidence" value="ECO:0007669"/>
    <property type="project" value="UniProtKB-UniPathway"/>
</dbReference>
<dbReference type="PANTHER" id="PTHR19443">
    <property type="entry name" value="HEXOKINASE"/>
    <property type="match status" value="1"/>
</dbReference>
<evidence type="ECO:0000256" key="6">
    <source>
        <dbReference type="RuleBase" id="RU362007"/>
    </source>
</evidence>
<comment type="similarity">
    <text evidence="1 6">Belongs to the hexokinase family.</text>
</comment>
<evidence type="ECO:0000259" key="8">
    <source>
        <dbReference type="Pfam" id="PF03727"/>
    </source>
</evidence>
<dbReference type="GO" id="GO:0005829">
    <property type="term" value="C:cytosol"/>
    <property type="evidence" value="ECO:0007669"/>
    <property type="project" value="TreeGrafter"/>
</dbReference>
<keyword evidence="2 6" id="KW-0808">Transferase</keyword>
<dbReference type="GO" id="GO:0005536">
    <property type="term" value="F:D-glucose binding"/>
    <property type="evidence" value="ECO:0007669"/>
    <property type="project" value="InterPro"/>
</dbReference>
<dbReference type="Gene3D" id="3.40.367.20">
    <property type="match status" value="1"/>
</dbReference>
<dbReference type="Pfam" id="PF00349">
    <property type="entry name" value="Hexokinase_1"/>
    <property type="match status" value="1"/>
</dbReference>
<dbReference type="InterPro" id="IPR022672">
    <property type="entry name" value="Hexokinase_N"/>
</dbReference>
<accession>A0A292Q489</accession>
<proteinExistence type="inferred from homology"/>
<reference evidence="9" key="1">
    <citation type="submission" date="2015-10" db="EMBL/GenBank/DDBJ databases">
        <authorList>
            <person name="Regsiter A."/>
            <person name="william w."/>
        </authorList>
    </citation>
    <scope>NUCLEOTIDE SEQUENCE</scope>
    <source>
        <strain evidence="9">Montdore</strain>
    </source>
</reference>
<keyword evidence="3 6" id="KW-0547">Nucleotide-binding</keyword>
<dbReference type="EC" id="2.7.1.-" evidence="6"/>
<dbReference type="GO" id="GO:0001678">
    <property type="term" value="P:intracellular glucose homeostasis"/>
    <property type="evidence" value="ECO:0007669"/>
    <property type="project" value="InterPro"/>
</dbReference>
<dbReference type="EMBL" id="LN890960">
    <property type="protein sequence ID" value="CUS14264.1"/>
    <property type="molecule type" value="Genomic_DNA"/>
</dbReference>